<dbReference type="Gene3D" id="2.40.40.10">
    <property type="entry name" value="RlpA-like domain"/>
    <property type="match status" value="1"/>
</dbReference>
<reference evidence="8 9" key="1">
    <citation type="submission" date="2016-10" db="EMBL/GenBank/DDBJ databases">
        <authorList>
            <person name="de Groot N.N."/>
        </authorList>
    </citation>
    <scope>NUCLEOTIDE SEQUENCE [LARGE SCALE GENOMIC DNA]</scope>
    <source>
        <strain evidence="8 9">DSM 5885</strain>
    </source>
</reference>
<feature type="domain" description="Lytic transglycosylase MltA" evidence="7">
    <location>
        <begin position="153"/>
        <end position="310"/>
    </location>
</feature>
<dbReference type="InterPro" id="IPR036908">
    <property type="entry name" value="RlpA-like_sf"/>
</dbReference>
<dbReference type="OrthoDB" id="9783686at2"/>
<evidence type="ECO:0000256" key="2">
    <source>
        <dbReference type="ARBA" id="ARBA00012587"/>
    </source>
</evidence>
<evidence type="ECO:0000256" key="4">
    <source>
        <dbReference type="ARBA" id="ARBA00023316"/>
    </source>
</evidence>
<dbReference type="Pfam" id="PF06725">
    <property type="entry name" value="3D"/>
    <property type="match status" value="1"/>
</dbReference>
<keyword evidence="9" id="KW-1185">Reference proteome</keyword>
<dbReference type="PANTHER" id="PTHR30124">
    <property type="entry name" value="MEMBRANE-BOUND LYTIC MUREIN TRANSGLYCOSYLASE A"/>
    <property type="match status" value="1"/>
</dbReference>
<dbReference type="AlphaFoldDB" id="A0A1G7V188"/>
<dbReference type="EMBL" id="FNCY01000001">
    <property type="protein sequence ID" value="SDG52710.1"/>
    <property type="molecule type" value="Genomic_DNA"/>
</dbReference>
<dbReference type="CDD" id="cd14668">
    <property type="entry name" value="mlta_B"/>
    <property type="match status" value="1"/>
</dbReference>
<evidence type="ECO:0000313" key="8">
    <source>
        <dbReference type="EMBL" id="SDG52710.1"/>
    </source>
</evidence>
<dbReference type="GO" id="GO:0009253">
    <property type="term" value="P:peptidoglycan catabolic process"/>
    <property type="evidence" value="ECO:0007669"/>
    <property type="project" value="TreeGrafter"/>
</dbReference>
<dbReference type="STRING" id="83767.SAMN05660652_00038"/>
<dbReference type="PANTHER" id="PTHR30124:SF0">
    <property type="entry name" value="MEMBRANE-BOUND LYTIC MUREIN TRANSGLYCOSYLASE A"/>
    <property type="match status" value="1"/>
</dbReference>
<dbReference type="Pfam" id="PF03562">
    <property type="entry name" value="MltA"/>
    <property type="match status" value="1"/>
</dbReference>
<keyword evidence="4" id="KW-0961">Cell wall biogenesis/degradation</keyword>
<dbReference type="InterPro" id="IPR010611">
    <property type="entry name" value="3D_dom"/>
</dbReference>
<evidence type="ECO:0000256" key="6">
    <source>
        <dbReference type="SAM" id="SignalP"/>
    </source>
</evidence>
<dbReference type="PIRSF" id="PIRSF019422">
    <property type="entry name" value="MltA"/>
    <property type="match status" value="1"/>
</dbReference>
<evidence type="ECO:0000256" key="1">
    <source>
        <dbReference type="ARBA" id="ARBA00001420"/>
    </source>
</evidence>
<dbReference type="RefSeq" id="WP_091931541.1">
    <property type="nucleotide sequence ID" value="NZ_FNCY01000001.1"/>
</dbReference>
<name>A0A1G7V188_9RHOO</name>
<gene>
    <name evidence="8" type="ORF">SAMN05660652_00038</name>
</gene>
<dbReference type="InterPro" id="IPR026044">
    <property type="entry name" value="MltA"/>
</dbReference>
<dbReference type="GO" id="GO:0019867">
    <property type="term" value="C:outer membrane"/>
    <property type="evidence" value="ECO:0007669"/>
    <property type="project" value="InterPro"/>
</dbReference>
<feature type="chain" id="PRO_5011769916" description="peptidoglycan lytic exotransglycosylase" evidence="6">
    <location>
        <begin position="35"/>
        <end position="417"/>
    </location>
</feature>
<dbReference type="GO" id="GO:0071555">
    <property type="term" value="P:cell wall organization"/>
    <property type="evidence" value="ECO:0007669"/>
    <property type="project" value="UniProtKB-KW"/>
</dbReference>
<dbReference type="CDD" id="cd14485">
    <property type="entry name" value="mltA_like_LT_A"/>
    <property type="match status" value="1"/>
</dbReference>
<keyword evidence="3" id="KW-0456">Lyase</keyword>
<dbReference type="InterPro" id="IPR005300">
    <property type="entry name" value="MltA_B"/>
</dbReference>
<accession>A0A1G7V188</accession>
<dbReference type="EC" id="4.2.2.n1" evidence="2"/>
<dbReference type="SUPFAM" id="SSF50685">
    <property type="entry name" value="Barwin-like endoglucanases"/>
    <property type="match status" value="1"/>
</dbReference>
<protein>
    <recommendedName>
        <fullName evidence="2">peptidoglycan lytic exotransglycosylase</fullName>
        <ecNumber evidence="2">4.2.2.n1</ecNumber>
    </recommendedName>
    <alternativeName>
        <fullName evidence="5">Murein hydrolase A</fullName>
    </alternativeName>
</protein>
<sequence length="417" mass="45509">MTGNPNRTLGFYVIVLAATLLTACASLTRTPAPAACPASPACPVCAAPVPCPAVKPEPAPAAPPMRAASWSDLPGWSDDNLLAAWPAFLHSCKALASRAQWPLWRATCEEAKTLAAPDNETLHRFFEARLRPYQLTNPDATTQGLMTGYYEPLLQGSRTRTHRFSEPLLGVPDDLLTIDLTEVAPDLKNMRLRGRLQGNKVVPYFSRADIVRREQAYADRVLAWVDDAVELFFLQIQGSGRIKLPDGSLMRVNYADQNGHPYRSLGRELIDRGELKSEQASMQGIQAWARAHPERLNEMLNTNPSYVFFREVKAKGGDSDGPEGALGVPLTPERSIAVDPRHVPLGAPVFLATTRPNSEQPLRQLMLAQDTGGAIRGVVRADFFWGFGADAGAQAGRMRQSGQMWVILPPGVAPKGE</sequence>
<comment type="catalytic activity">
    <reaction evidence="1">
        <text>Exolytic cleavage of the (1-&gt;4)-beta-glycosidic linkage between N-acetylmuramic acid (MurNAc) and N-acetylglucosamine (GlcNAc) residues in peptidoglycan, from either the reducing or the non-reducing ends of the peptidoglycan chains, with concomitant formation of a 1,6-anhydrobond in the MurNAc residue.</text>
        <dbReference type="EC" id="4.2.2.n1"/>
    </reaction>
</comment>
<dbReference type="GO" id="GO:0004553">
    <property type="term" value="F:hydrolase activity, hydrolyzing O-glycosyl compounds"/>
    <property type="evidence" value="ECO:0007669"/>
    <property type="project" value="InterPro"/>
</dbReference>
<organism evidence="8 9">
    <name type="scientific">Propionivibrio dicarboxylicus</name>
    <dbReference type="NCBI Taxonomy" id="83767"/>
    <lineage>
        <taxon>Bacteria</taxon>
        <taxon>Pseudomonadati</taxon>
        <taxon>Pseudomonadota</taxon>
        <taxon>Betaproteobacteria</taxon>
        <taxon>Rhodocyclales</taxon>
        <taxon>Rhodocyclaceae</taxon>
        <taxon>Propionivibrio</taxon>
    </lineage>
</organism>
<feature type="signal peptide" evidence="6">
    <location>
        <begin position="1"/>
        <end position="34"/>
    </location>
</feature>
<evidence type="ECO:0000256" key="5">
    <source>
        <dbReference type="ARBA" id="ARBA00030918"/>
    </source>
</evidence>
<dbReference type="Gene3D" id="2.40.240.50">
    <property type="entry name" value="Barwin-like endoglucanases"/>
    <property type="match status" value="1"/>
</dbReference>
<dbReference type="GO" id="GO:0009254">
    <property type="term" value="P:peptidoglycan turnover"/>
    <property type="evidence" value="ECO:0007669"/>
    <property type="project" value="InterPro"/>
</dbReference>
<dbReference type="Proteomes" id="UP000198607">
    <property type="component" value="Unassembled WGS sequence"/>
</dbReference>
<evidence type="ECO:0000256" key="3">
    <source>
        <dbReference type="ARBA" id="ARBA00023239"/>
    </source>
</evidence>
<dbReference type="PROSITE" id="PS51257">
    <property type="entry name" value="PROKAR_LIPOPROTEIN"/>
    <property type="match status" value="1"/>
</dbReference>
<dbReference type="SMART" id="SM00925">
    <property type="entry name" value="MltA"/>
    <property type="match status" value="1"/>
</dbReference>
<evidence type="ECO:0000313" key="9">
    <source>
        <dbReference type="Proteomes" id="UP000198607"/>
    </source>
</evidence>
<proteinExistence type="predicted"/>
<dbReference type="GO" id="GO:0008933">
    <property type="term" value="F:peptidoglycan lytic transglycosylase activity"/>
    <property type="evidence" value="ECO:0007669"/>
    <property type="project" value="TreeGrafter"/>
</dbReference>
<keyword evidence="6" id="KW-0732">Signal</keyword>
<evidence type="ECO:0000259" key="7">
    <source>
        <dbReference type="SMART" id="SM00925"/>
    </source>
</evidence>